<accession>A0A2P2NRR1</accession>
<name>A0A2P2NRR1_RHIMU</name>
<organism evidence="1">
    <name type="scientific">Rhizophora mucronata</name>
    <name type="common">Asiatic mangrove</name>
    <dbReference type="NCBI Taxonomy" id="61149"/>
    <lineage>
        <taxon>Eukaryota</taxon>
        <taxon>Viridiplantae</taxon>
        <taxon>Streptophyta</taxon>
        <taxon>Embryophyta</taxon>
        <taxon>Tracheophyta</taxon>
        <taxon>Spermatophyta</taxon>
        <taxon>Magnoliopsida</taxon>
        <taxon>eudicotyledons</taxon>
        <taxon>Gunneridae</taxon>
        <taxon>Pentapetalae</taxon>
        <taxon>rosids</taxon>
        <taxon>fabids</taxon>
        <taxon>Malpighiales</taxon>
        <taxon>Rhizophoraceae</taxon>
        <taxon>Rhizophora</taxon>
    </lineage>
</organism>
<dbReference type="AlphaFoldDB" id="A0A2P2NRR1"/>
<evidence type="ECO:0000313" key="1">
    <source>
        <dbReference type="EMBL" id="MBX45145.1"/>
    </source>
</evidence>
<dbReference type="EMBL" id="GGEC01064661">
    <property type="protein sequence ID" value="MBX45145.1"/>
    <property type="molecule type" value="Transcribed_RNA"/>
</dbReference>
<protein>
    <submittedName>
        <fullName evidence="1">Uncharacterized protein</fullName>
    </submittedName>
</protein>
<reference evidence="1" key="1">
    <citation type="submission" date="2018-02" db="EMBL/GenBank/DDBJ databases">
        <title>Rhizophora mucronata_Transcriptome.</title>
        <authorList>
            <person name="Meera S.P."/>
            <person name="Sreeshan A."/>
            <person name="Augustine A."/>
        </authorList>
    </citation>
    <scope>NUCLEOTIDE SEQUENCE</scope>
    <source>
        <tissue evidence="1">Leaf</tissue>
    </source>
</reference>
<proteinExistence type="predicted"/>
<sequence length="28" mass="3101">MLARESYQLNRGCWSCSSACQITTFTGS</sequence>